<name>A0A841FS15_9ACTN</name>
<dbReference type="EMBL" id="JACHGT010000013">
    <property type="protein sequence ID" value="MBB6037603.1"/>
    <property type="molecule type" value="Genomic_DNA"/>
</dbReference>
<keyword evidence="2" id="KW-1185">Reference proteome</keyword>
<proteinExistence type="predicted"/>
<dbReference type="Proteomes" id="UP000548476">
    <property type="component" value="Unassembled WGS sequence"/>
</dbReference>
<organism evidence="1 2">
    <name type="scientific">Phytomonospora endophytica</name>
    <dbReference type="NCBI Taxonomy" id="714109"/>
    <lineage>
        <taxon>Bacteria</taxon>
        <taxon>Bacillati</taxon>
        <taxon>Actinomycetota</taxon>
        <taxon>Actinomycetes</taxon>
        <taxon>Micromonosporales</taxon>
        <taxon>Micromonosporaceae</taxon>
        <taxon>Phytomonospora</taxon>
    </lineage>
</organism>
<gene>
    <name evidence="1" type="ORF">HNR73_005481</name>
</gene>
<comment type="caution">
    <text evidence="1">The sequence shown here is derived from an EMBL/GenBank/DDBJ whole genome shotgun (WGS) entry which is preliminary data.</text>
</comment>
<reference evidence="1 2" key="1">
    <citation type="submission" date="2020-08" db="EMBL/GenBank/DDBJ databases">
        <title>Genomic Encyclopedia of Type Strains, Phase IV (KMG-IV): sequencing the most valuable type-strain genomes for metagenomic binning, comparative biology and taxonomic classification.</title>
        <authorList>
            <person name="Goeker M."/>
        </authorList>
    </citation>
    <scope>NUCLEOTIDE SEQUENCE [LARGE SCALE GENOMIC DNA]</scope>
    <source>
        <strain evidence="1 2">YIM 65646</strain>
    </source>
</reference>
<protein>
    <submittedName>
        <fullName evidence="1">Uncharacterized protein</fullName>
    </submittedName>
</protein>
<sequence>MLADADLEAAQESVGDAEEVAVAVEGEVVVGPAAVGVLRLGEGDRGLVGADVDPIEMVRVPLSRTP</sequence>
<accession>A0A841FS15</accession>
<evidence type="ECO:0000313" key="2">
    <source>
        <dbReference type="Proteomes" id="UP000548476"/>
    </source>
</evidence>
<dbReference type="RefSeq" id="WP_184790425.1">
    <property type="nucleotide sequence ID" value="NZ_BONT01000054.1"/>
</dbReference>
<dbReference type="AlphaFoldDB" id="A0A841FS15"/>
<evidence type="ECO:0000313" key="1">
    <source>
        <dbReference type="EMBL" id="MBB6037603.1"/>
    </source>
</evidence>